<dbReference type="Gene3D" id="3.40.50.300">
    <property type="entry name" value="P-loop containing nucleotide triphosphate hydrolases"/>
    <property type="match status" value="1"/>
</dbReference>
<dbReference type="Pfam" id="PF08706">
    <property type="entry name" value="D5_N"/>
    <property type="match status" value="1"/>
</dbReference>
<keyword evidence="2" id="KW-0378">Hydrolase</keyword>
<dbReference type="InterPro" id="IPR051620">
    <property type="entry name" value="ORF904-like_C"/>
</dbReference>
<protein>
    <recommendedName>
        <fullName evidence="4">SF3 helicase domain-containing protein</fullName>
    </recommendedName>
</protein>
<dbReference type="PANTHER" id="PTHR35372">
    <property type="entry name" value="ATP BINDING PROTEIN-RELATED"/>
    <property type="match status" value="1"/>
</dbReference>
<organism evidence="5 6">
    <name type="scientific">Deinococcus cellulosilyticus (strain DSM 18568 / NBRC 106333 / KACC 11606 / 5516J-15)</name>
    <dbReference type="NCBI Taxonomy" id="1223518"/>
    <lineage>
        <taxon>Bacteria</taxon>
        <taxon>Thermotogati</taxon>
        <taxon>Deinococcota</taxon>
        <taxon>Deinococci</taxon>
        <taxon>Deinococcales</taxon>
        <taxon>Deinococcaceae</taxon>
        <taxon>Deinococcus</taxon>
    </lineage>
</organism>
<gene>
    <name evidence="5" type="ORF">DC3_15200</name>
</gene>
<dbReference type="InterPro" id="IPR045455">
    <property type="entry name" value="NrS-1_pol-like_helicase"/>
</dbReference>
<dbReference type="SUPFAM" id="SSF52540">
    <property type="entry name" value="P-loop containing nucleoside triphosphate hydrolases"/>
    <property type="match status" value="1"/>
</dbReference>
<keyword evidence="1" id="KW-0547">Nucleotide-binding</keyword>
<dbReference type="InterPro" id="IPR014818">
    <property type="entry name" value="Phage/plasmid_primase_P4_C"/>
</dbReference>
<name>A0A511MZ41_DEIC1</name>
<evidence type="ECO:0000256" key="3">
    <source>
        <dbReference type="ARBA" id="ARBA00022840"/>
    </source>
</evidence>
<feature type="domain" description="SF3 helicase" evidence="4">
    <location>
        <begin position="515"/>
        <end position="674"/>
    </location>
</feature>
<dbReference type="GO" id="GO:0005524">
    <property type="term" value="F:ATP binding"/>
    <property type="evidence" value="ECO:0007669"/>
    <property type="project" value="UniProtKB-KW"/>
</dbReference>
<dbReference type="SMART" id="SM00885">
    <property type="entry name" value="D5_N"/>
    <property type="match status" value="1"/>
</dbReference>
<reference evidence="5 6" key="1">
    <citation type="submission" date="2019-07" db="EMBL/GenBank/DDBJ databases">
        <title>Whole genome shotgun sequence of Deinococcus cellulosilyticus NBRC 106333.</title>
        <authorList>
            <person name="Hosoyama A."/>
            <person name="Uohara A."/>
            <person name="Ohji S."/>
            <person name="Ichikawa N."/>
        </authorList>
    </citation>
    <scope>NUCLEOTIDE SEQUENCE [LARGE SCALE GENOMIC DNA]</scope>
    <source>
        <strain evidence="5 6">NBRC 106333</strain>
    </source>
</reference>
<dbReference type="PANTHER" id="PTHR35372:SF2">
    <property type="entry name" value="SF3 HELICASE DOMAIN-CONTAINING PROTEIN"/>
    <property type="match status" value="1"/>
</dbReference>
<evidence type="ECO:0000313" key="6">
    <source>
        <dbReference type="Proteomes" id="UP000321306"/>
    </source>
</evidence>
<dbReference type="Gene3D" id="3.30.70.1790">
    <property type="entry name" value="RepB DNA-primase, N-terminal domain"/>
    <property type="match status" value="1"/>
</dbReference>
<evidence type="ECO:0000256" key="2">
    <source>
        <dbReference type="ARBA" id="ARBA00022801"/>
    </source>
</evidence>
<dbReference type="Proteomes" id="UP000321306">
    <property type="component" value="Unassembled WGS sequence"/>
</dbReference>
<dbReference type="NCBIfam" id="TIGR01613">
    <property type="entry name" value="primase_Cterm"/>
    <property type="match status" value="1"/>
</dbReference>
<evidence type="ECO:0000256" key="1">
    <source>
        <dbReference type="ARBA" id="ARBA00022741"/>
    </source>
</evidence>
<sequence>MTETKPIPYTPHSWVKFLYDGMLAERGFIELRLLGEKGSGMLDRLWMEWPSHPSDAPKIPEKWQKHNAYWGVALRTPEGQALNSGTKQYTHPTHLVICDVDLSGSRYLDGEANPHLMPPEVLREASQRAMADTLDILEEHNLPPRAIVYSGHGIQVYLCRRARSTFEDTEAYNHGLCNLLEGDHNSTDQARILRLPGTWNNKNPDRPLPVEVWYTDPGAFVEDRDLEKHAVRQVYTRPAGDSIRNTGTISDLDLKVIGQAWTDLKTQKHQSGYGRHQLSLFFCGWLKQNGYSEGDAYELVRKLATEAGDEELAGRLKNVRTTYRTEGNTKGWEGLTKDLGLELSGIPLASKNSATITKGKTPKPAGRDTEKLTLLDYANCFLEWNMYQGESYAYYEPWGLWFRYEHGVYHQLHEDSMTRMLDMVLQDHGHVDLSGRKLKDILQKIRHTQGVFRTTIDQGPFELNCKNGILDLQTLTLREHTPEYFSIVQTPVEFNPSVGCPAWGQFLREAVPNEEHRSVLQQYFGYCLTDDTRAQKSLWLIGEGGTGKGTAAHVLTALLGGDAKYSLAGASPIEAIQDGTPHLEGLVGKRLCVISEIPKHVNWASFKRVTGEDTVKINPKYRDAYNIQLNLKIMVLSNVLPHLGEDATNTSVVRRLLPVPFDIKAQQANPKLREELTSPGELSGILNWAIRGLHLLQEKNYVFPDLMGQHLMQELIEQSNPLITFLEESCTPGGSIGSTEIYKAYCAWADSNRIRSVSSKRFATDLTAAARHHNWQISKEHTKYGRQWNGLSLKGTVSFI</sequence>
<dbReference type="Pfam" id="PF19263">
    <property type="entry name" value="DUF5906"/>
    <property type="match status" value="1"/>
</dbReference>
<dbReference type="AlphaFoldDB" id="A0A511MZ41"/>
<evidence type="ECO:0000259" key="4">
    <source>
        <dbReference type="PROSITE" id="PS51206"/>
    </source>
</evidence>
<dbReference type="OrthoDB" id="52569at2"/>
<proteinExistence type="predicted"/>
<dbReference type="EMBL" id="BJXB01000005">
    <property type="protein sequence ID" value="GEM45885.1"/>
    <property type="molecule type" value="Genomic_DNA"/>
</dbReference>
<dbReference type="GO" id="GO:0016787">
    <property type="term" value="F:hydrolase activity"/>
    <property type="evidence" value="ECO:0007669"/>
    <property type="project" value="UniProtKB-KW"/>
</dbReference>
<dbReference type="InterPro" id="IPR027417">
    <property type="entry name" value="P-loop_NTPase"/>
</dbReference>
<accession>A0A511MZ41</accession>
<dbReference type="InterPro" id="IPR006500">
    <property type="entry name" value="Helicase_put_C_phage/plasmid"/>
</dbReference>
<comment type="caution">
    <text evidence="5">The sequence shown here is derived from an EMBL/GenBank/DDBJ whole genome shotgun (WGS) entry which is preliminary data.</text>
</comment>
<dbReference type="InterPro" id="IPR014015">
    <property type="entry name" value="Helicase_SF3_DNA-vir"/>
</dbReference>
<evidence type="ECO:0000313" key="5">
    <source>
        <dbReference type="EMBL" id="GEM45885.1"/>
    </source>
</evidence>
<keyword evidence="3" id="KW-0067">ATP-binding</keyword>
<dbReference type="PROSITE" id="PS51206">
    <property type="entry name" value="SF3_HELICASE_1"/>
    <property type="match status" value="1"/>
</dbReference>
<keyword evidence="6" id="KW-1185">Reference proteome</keyword>